<organism evidence="1 2">
    <name type="scientific">Mesorhizobium hungaricum</name>
    <dbReference type="NCBI Taxonomy" id="1566387"/>
    <lineage>
        <taxon>Bacteria</taxon>
        <taxon>Pseudomonadati</taxon>
        <taxon>Pseudomonadota</taxon>
        <taxon>Alphaproteobacteria</taxon>
        <taxon>Hyphomicrobiales</taxon>
        <taxon>Phyllobacteriaceae</taxon>
        <taxon>Mesorhizobium</taxon>
    </lineage>
</organism>
<accession>A0A1C2DEH5</accession>
<gene>
    <name evidence="1" type="ORF">QV13_26950</name>
</gene>
<evidence type="ECO:0000313" key="2">
    <source>
        <dbReference type="Proteomes" id="UP000094412"/>
    </source>
</evidence>
<sequence length="85" mass="9272">MKRVQKFVVIAFRLIKGRLLIAEMREARGGEASAIRLAEMMSQNWAGAAAFEVHVEEESGDMHAPRLLAAFGSVPDLDEAMEAAA</sequence>
<dbReference type="RefSeq" id="WP_024923205.1">
    <property type="nucleotide sequence ID" value="NZ_MDEO01000036.1"/>
</dbReference>
<keyword evidence="2" id="KW-1185">Reference proteome</keyword>
<dbReference type="STRING" id="1566387.QV13_26950"/>
<dbReference type="OrthoDB" id="7190345at2"/>
<name>A0A1C2DEH5_9HYPH</name>
<dbReference type="AlphaFoldDB" id="A0A1C2DEH5"/>
<protein>
    <submittedName>
        <fullName evidence="1">Uncharacterized protein</fullName>
    </submittedName>
</protein>
<comment type="caution">
    <text evidence="1">The sequence shown here is derived from an EMBL/GenBank/DDBJ whole genome shotgun (WGS) entry which is preliminary data.</text>
</comment>
<reference evidence="1 2" key="1">
    <citation type="submission" date="2016-08" db="EMBL/GenBank/DDBJ databases">
        <title>Whole genome sequence of Mesorhizobium sp. strain UASWS1009 isolated from industrial sewage.</title>
        <authorList>
            <person name="Crovadore J."/>
            <person name="Calmin G."/>
            <person name="Chablais R."/>
            <person name="Cochard B."/>
            <person name="Lefort F."/>
        </authorList>
    </citation>
    <scope>NUCLEOTIDE SEQUENCE [LARGE SCALE GENOMIC DNA]</scope>
    <source>
        <strain evidence="1 2">UASWS1009</strain>
    </source>
</reference>
<dbReference type="EMBL" id="MDEO01000036">
    <property type="protein sequence ID" value="OCX13169.1"/>
    <property type="molecule type" value="Genomic_DNA"/>
</dbReference>
<proteinExistence type="predicted"/>
<evidence type="ECO:0000313" key="1">
    <source>
        <dbReference type="EMBL" id="OCX13169.1"/>
    </source>
</evidence>
<dbReference type="Proteomes" id="UP000094412">
    <property type="component" value="Unassembled WGS sequence"/>
</dbReference>